<evidence type="ECO:0000313" key="3">
    <source>
        <dbReference type="EnsemblPlants" id="PNT69780"/>
    </source>
</evidence>
<evidence type="ECO:0000313" key="4">
    <source>
        <dbReference type="Proteomes" id="UP000008810"/>
    </source>
</evidence>
<evidence type="ECO:0000313" key="2">
    <source>
        <dbReference type="EMBL" id="PNT69780.1"/>
    </source>
</evidence>
<reference evidence="2" key="2">
    <citation type="submission" date="2017-06" db="EMBL/GenBank/DDBJ databases">
        <title>WGS assembly of Brachypodium distachyon.</title>
        <authorList>
            <consortium name="The International Brachypodium Initiative"/>
            <person name="Lucas S."/>
            <person name="Harmon-Smith M."/>
            <person name="Lail K."/>
            <person name="Tice H."/>
            <person name="Grimwood J."/>
            <person name="Bruce D."/>
            <person name="Barry K."/>
            <person name="Shu S."/>
            <person name="Lindquist E."/>
            <person name="Wang M."/>
            <person name="Pitluck S."/>
            <person name="Vogel J.P."/>
            <person name="Garvin D.F."/>
            <person name="Mockler T.C."/>
            <person name="Schmutz J."/>
            <person name="Rokhsar D."/>
            <person name="Bevan M.W."/>
        </authorList>
    </citation>
    <scope>NUCLEOTIDE SEQUENCE</scope>
    <source>
        <strain evidence="2">Bd21</strain>
    </source>
</reference>
<keyword evidence="4" id="KW-1185">Reference proteome</keyword>
<dbReference type="AlphaFoldDB" id="A0A2K2D672"/>
<dbReference type="Gramene" id="PNT69780">
    <property type="protein sequence ID" value="PNT69780"/>
    <property type="gene ID" value="BRADI_3g61081v3"/>
</dbReference>
<sequence length="164" mass="17824">MATTRRAQGAALEAPPGKSRTPLPPGRSSPRSRPSGVRLLRPALWRLFLVGGGGFFSSPSGERSGGFCICARRRRSLSGPRHQRRPLSLQFSSDLVDGGVCSRASGESFLDGMLWAGWLLKLVLYGSVEYYVVSWALTKCHFLRRLGGVILQSSKKTVGEAFLS</sequence>
<dbReference type="EnsemblPlants" id="PNT69780">
    <property type="protein sequence ID" value="PNT69780"/>
    <property type="gene ID" value="BRADI_3g61081v3"/>
</dbReference>
<dbReference type="Proteomes" id="UP000008810">
    <property type="component" value="Chromosome 3"/>
</dbReference>
<accession>A0A2K2D672</accession>
<protein>
    <submittedName>
        <fullName evidence="2 3">Uncharacterized protein</fullName>
    </submittedName>
</protein>
<dbReference type="EMBL" id="CM000882">
    <property type="protein sequence ID" value="PNT69780.1"/>
    <property type="molecule type" value="Genomic_DNA"/>
</dbReference>
<feature type="region of interest" description="Disordered" evidence="1">
    <location>
        <begin position="1"/>
        <end position="35"/>
    </location>
</feature>
<reference evidence="2 3" key="1">
    <citation type="journal article" date="2010" name="Nature">
        <title>Genome sequencing and analysis of the model grass Brachypodium distachyon.</title>
        <authorList>
            <consortium name="International Brachypodium Initiative"/>
        </authorList>
    </citation>
    <scope>NUCLEOTIDE SEQUENCE [LARGE SCALE GENOMIC DNA]</scope>
    <source>
        <strain evidence="2 3">Bd21</strain>
    </source>
</reference>
<evidence type="ECO:0000256" key="1">
    <source>
        <dbReference type="SAM" id="MobiDB-lite"/>
    </source>
</evidence>
<organism evidence="2">
    <name type="scientific">Brachypodium distachyon</name>
    <name type="common">Purple false brome</name>
    <name type="synonym">Trachynia distachya</name>
    <dbReference type="NCBI Taxonomy" id="15368"/>
    <lineage>
        <taxon>Eukaryota</taxon>
        <taxon>Viridiplantae</taxon>
        <taxon>Streptophyta</taxon>
        <taxon>Embryophyta</taxon>
        <taxon>Tracheophyta</taxon>
        <taxon>Spermatophyta</taxon>
        <taxon>Magnoliopsida</taxon>
        <taxon>Liliopsida</taxon>
        <taxon>Poales</taxon>
        <taxon>Poaceae</taxon>
        <taxon>BOP clade</taxon>
        <taxon>Pooideae</taxon>
        <taxon>Stipodae</taxon>
        <taxon>Brachypodieae</taxon>
        <taxon>Brachypodium</taxon>
    </lineage>
</organism>
<gene>
    <name evidence="2" type="ORF">BRADI_3g61081v3</name>
</gene>
<dbReference type="InParanoid" id="A0A2K2D672"/>
<reference evidence="3" key="3">
    <citation type="submission" date="2018-08" db="UniProtKB">
        <authorList>
            <consortium name="EnsemblPlants"/>
        </authorList>
    </citation>
    <scope>IDENTIFICATION</scope>
    <source>
        <strain evidence="3">cv. Bd21</strain>
    </source>
</reference>
<proteinExistence type="predicted"/>
<name>A0A2K2D672_BRADI</name>